<organism evidence="6 7">
    <name type="scientific">Lapidilactobacillus achengensis</name>
    <dbReference type="NCBI Taxonomy" id="2486000"/>
    <lineage>
        <taxon>Bacteria</taxon>
        <taxon>Bacillati</taxon>
        <taxon>Bacillota</taxon>
        <taxon>Bacilli</taxon>
        <taxon>Lactobacillales</taxon>
        <taxon>Lactobacillaceae</taxon>
        <taxon>Lapidilactobacillus</taxon>
    </lineage>
</organism>
<dbReference type="InterPro" id="IPR047859">
    <property type="entry name" value="Ribosomal_bL17_CS"/>
</dbReference>
<dbReference type="RefSeq" id="WP_125600190.1">
    <property type="nucleotide sequence ID" value="NZ_JBHSSM010000038.1"/>
</dbReference>
<accession>A0ABW1UTP4</accession>
<dbReference type="PANTHER" id="PTHR14413:SF16">
    <property type="entry name" value="LARGE RIBOSOMAL SUBUNIT PROTEIN BL17M"/>
    <property type="match status" value="1"/>
</dbReference>
<dbReference type="HAMAP" id="MF_01368">
    <property type="entry name" value="Ribosomal_bL17"/>
    <property type="match status" value="1"/>
</dbReference>
<evidence type="ECO:0000256" key="4">
    <source>
        <dbReference type="HAMAP-Rule" id="MF_01368"/>
    </source>
</evidence>
<dbReference type="Proteomes" id="UP001596310">
    <property type="component" value="Unassembled WGS sequence"/>
</dbReference>
<comment type="subunit">
    <text evidence="4">Part of the 50S ribosomal subunit. Contacts protein L32.</text>
</comment>
<keyword evidence="3 4" id="KW-0687">Ribonucleoprotein</keyword>
<protein>
    <recommendedName>
        <fullName evidence="4">Large ribosomal subunit protein bL17</fullName>
    </recommendedName>
</protein>
<dbReference type="PROSITE" id="PS01167">
    <property type="entry name" value="RIBOSOMAL_L17"/>
    <property type="match status" value="1"/>
</dbReference>
<dbReference type="InterPro" id="IPR036373">
    <property type="entry name" value="Ribosomal_bL17_sf"/>
</dbReference>
<dbReference type="GO" id="GO:0005840">
    <property type="term" value="C:ribosome"/>
    <property type="evidence" value="ECO:0007669"/>
    <property type="project" value="UniProtKB-KW"/>
</dbReference>
<evidence type="ECO:0000256" key="3">
    <source>
        <dbReference type="ARBA" id="ARBA00023274"/>
    </source>
</evidence>
<evidence type="ECO:0000256" key="5">
    <source>
        <dbReference type="RuleBase" id="RU000660"/>
    </source>
</evidence>
<dbReference type="PANTHER" id="PTHR14413">
    <property type="entry name" value="RIBOSOMAL PROTEIN L17"/>
    <property type="match status" value="1"/>
</dbReference>
<dbReference type="EMBL" id="JBHSSM010000038">
    <property type="protein sequence ID" value="MFC6316408.1"/>
    <property type="molecule type" value="Genomic_DNA"/>
</dbReference>
<dbReference type="Gene3D" id="3.90.1030.10">
    <property type="entry name" value="Ribosomal protein L17"/>
    <property type="match status" value="1"/>
</dbReference>
<gene>
    <name evidence="4 6" type="primary">rplQ</name>
    <name evidence="6" type="ORF">ACFQHW_12635</name>
</gene>
<keyword evidence="2 4" id="KW-0689">Ribosomal protein</keyword>
<dbReference type="InterPro" id="IPR000456">
    <property type="entry name" value="Ribosomal_bL17"/>
</dbReference>
<dbReference type="NCBIfam" id="TIGR00059">
    <property type="entry name" value="L17"/>
    <property type="match status" value="1"/>
</dbReference>
<keyword evidence="7" id="KW-1185">Reference proteome</keyword>
<evidence type="ECO:0000256" key="2">
    <source>
        <dbReference type="ARBA" id="ARBA00022980"/>
    </source>
</evidence>
<evidence type="ECO:0000313" key="6">
    <source>
        <dbReference type="EMBL" id="MFC6316408.1"/>
    </source>
</evidence>
<sequence length="126" mass="14342">MSYRKLGRTSSQRKAMLRDLTTDLLINERIETTETRAKEIRRSVEKMITLGKRGDLHARRQAAAFVRNEIASVHEDGEEVVVQSALQKLFSDIAPRYADRNGGYTRILKTTQRRGDGAPMVIIELV</sequence>
<reference evidence="7" key="1">
    <citation type="journal article" date="2019" name="Int. J. Syst. Evol. Microbiol.">
        <title>The Global Catalogue of Microorganisms (GCM) 10K type strain sequencing project: providing services to taxonomists for standard genome sequencing and annotation.</title>
        <authorList>
            <consortium name="The Broad Institute Genomics Platform"/>
            <consortium name="The Broad Institute Genome Sequencing Center for Infectious Disease"/>
            <person name="Wu L."/>
            <person name="Ma J."/>
        </authorList>
    </citation>
    <scope>NUCLEOTIDE SEQUENCE [LARGE SCALE GENOMIC DNA]</scope>
    <source>
        <strain evidence="7">CCM 8897</strain>
    </source>
</reference>
<name>A0ABW1UTP4_9LACO</name>
<proteinExistence type="inferred from homology"/>
<evidence type="ECO:0000256" key="1">
    <source>
        <dbReference type="ARBA" id="ARBA00008777"/>
    </source>
</evidence>
<dbReference type="Pfam" id="PF01196">
    <property type="entry name" value="Ribosomal_L17"/>
    <property type="match status" value="1"/>
</dbReference>
<evidence type="ECO:0000313" key="7">
    <source>
        <dbReference type="Proteomes" id="UP001596310"/>
    </source>
</evidence>
<comment type="caution">
    <text evidence="6">The sequence shown here is derived from an EMBL/GenBank/DDBJ whole genome shotgun (WGS) entry which is preliminary data.</text>
</comment>
<dbReference type="SUPFAM" id="SSF64263">
    <property type="entry name" value="Prokaryotic ribosomal protein L17"/>
    <property type="match status" value="1"/>
</dbReference>
<comment type="similarity">
    <text evidence="1 4 5">Belongs to the bacterial ribosomal protein bL17 family.</text>
</comment>